<comment type="caution">
    <text evidence="4">The sequence shown here is derived from an EMBL/GenBank/DDBJ whole genome shotgun (WGS) entry which is preliminary data.</text>
</comment>
<dbReference type="EMBL" id="JAWIIV010000003">
    <property type="protein sequence ID" value="MEC4718733.1"/>
    <property type="molecule type" value="Genomic_DNA"/>
</dbReference>
<dbReference type="PANTHER" id="PTHR11941:SF54">
    <property type="entry name" value="ENOYL-COA HYDRATASE, MITOCHONDRIAL"/>
    <property type="match status" value="1"/>
</dbReference>
<evidence type="ECO:0000256" key="1">
    <source>
        <dbReference type="ARBA" id="ARBA00005254"/>
    </source>
</evidence>
<dbReference type="InterPro" id="IPR029045">
    <property type="entry name" value="ClpP/crotonase-like_dom_sf"/>
</dbReference>
<sequence length="256" mass="27490">MSDIRIERDGQLARVWLSNPGKLNAVDVAMWKRLREVFSEASADDTLRCIVVGGEDGNFAAGADIEEFAAIRGTLEQGVEYHTELIGKALTAIAECRHPTIAAIEGVCVGGGLEIASACDIRIASPQARFGIPINRLGFALAPGEMQHLLNLIGKAAALEILLEGRVFDAAEAKEKGLISRLAEDVPAAAMEAARRIAQGAPLAARMNKVLARRLSSPVPLSEQEMQAAFALLDSQDYREGIASFLEKRKPDFKGL</sequence>
<dbReference type="InterPro" id="IPR014748">
    <property type="entry name" value="Enoyl-CoA_hydra_C"/>
</dbReference>
<dbReference type="SUPFAM" id="SSF52096">
    <property type="entry name" value="ClpP/crotonase"/>
    <property type="match status" value="1"/>
</dbReference>
<gene>
    <name evidence="4" type="ORF">RY831_06225</name>
</gene>
<evidence type="ECO:0000313" key="4">
    <source>
        <dbReference type="EMBL" id="MEC4718733.1"/>
    </source>
</evidence>
<dbReference type="Gene3D" id="1.10.12.10">
    <property type="entry name" value="Lyase 2-enoyl-coa Hydratase, Chain A, domain 2"/>
    <property type="match status" value="1"/>
</dbReference>
<dbReference type="InterPro" id="IPR018376">
    <property type="entry name" value="Enoyl-CoA_hyd/isom_CS"/>
</dbReference>
<keyword evidence="5" id="KW-1185">Reference proteome</keyword>
<dbReference type="PROSITE" id="PS00166">
    <property type="entry name" value="ENOYL_COA_HYDRATASE"/>
    <property type="match status" value="1"/>
</dbReference>
<dbReference type="RefSeq" id="WP_326505454.1">
    <property type="nucleotide sequence ID" value="NZ_JAWIIV010000003.1"/>
</dbReference>
<dbReference type="Pfam" id="PF00378">
    <property type="entry name" value="ECH_1"/>
    <property type="match status" value="1"/>
</dbReference>
<dbReference type="PANTHER" id="PTHR11941">
    <property type="entry name" value="ENOYL-COA HYDRATASE-RELATED"/>
    <property type="match status" value="1"/>
</dbReference>
<organism evidence="4 5">
    <name type="scientific">Noviherbaspirillum album</name>
    <dbReference type="NCBI Taxonomy" id="3080276"/>
    <lineage>
        <taxon>Bacteria</taxon>
        <taxon>Pseudomonadati</taxon>
        <taxon>Pseudomonadota</taxon>
        <taxon>Betaproteobacteria</taxon>
        <taxon>Burkholderiales</taxon>
        <taxon>Oxalobacteraceae</taxon>
        <taxon>Noviherbaspirillum</taxon>
    </lineage>
</organism>
<dbReference type="InterPro" id="IPR001753">
    <property type="entry name" value="Enoyl-CoA_hydra/iso"/>
</dbReference>
<accession>A0ABU6J529</accession>
<comment type="similarity">
    <text evidence="1 3">Belongs to the enoyl-CoA hydratase/isomerase family.</text>
</comment>
<proteinExistence type="inferred from homology"/>
<protein>
    <submittedName>
        <fullName evidence="4">Enoyl-CoA hydratase-related protein</fullName>
    </submittedName>
</protein>
<evidence type="ECO:0000256" key="3">
    <source>
        <dbReference type="RuleBase" id="RU003707"/>
    </source>
</evidence>
<name>A0ABU6J529_9BURK</name>
<dbReference type="Proteomes" id="UP001352263">
    <property type="component" value="Unassembled WGS sequence"/>
</dbReference>
<evidence type="ECO:0000313" key="5">
    <source>
        <dbReference type="Proteomes" id="UP001352263"/>
    </source>
</evidence>
<keyword evidence="2" id="KW-0456">Lyase</keyword>
<dbReference type="CDD" id="cd06558">
    <property type="entry name" value="crotonase-like"/>
    <property type="match status" value="1"/>
</dbReference>
<reference evidence="4 5" key="1">
    <citation type="submission" date="2023-10" db="EMBL/GenBank/DDBJ databases">
        <title>Noviherbaspirillum sp. CPCC 100848 genome assembly.</title>
        <authorList>
            <person name="Li X.Y."/>
            <person name="Fang X.M."/>
        </authorList>
    </citation>
    <scope>NUCLEOTIDE SEQUENCE [LARGE SCALE GENOMIC DNA]</scope>
    <source>
        <strain evidence="4 5">CPCC 100848</strain>
    </source>
</reference>
<evidence type="ECO:0000256" key="2">
    <source>
        <dbReference type="ARBA" id="ARBA00023239"/>
    </source>
</evidence>
<dbReference type="Gene3D" id="3.90.226.10">
    <property type="entry name" value="2-enoyl-CoA Hydratase, Chain A, domain 1"/>
    <property type="match status" value="1"/>
</dbReference>